<evidence type="ECO:0000313" key="1">
    <source>
        <dbReference type="EMBL" id="EDW55879.1"/>
    </source>
</evidence>
<accession>B4IPS0</accession>
<dbReference type="Proteomes" id="UP000001292">
    <property type="component" value="Unassembled WGS sequence"/>
</dbReference>
<dbReference type="AlphaFoldDB" id="B4IPS0"/>
<name>B4IPS0_DROSE</name>
<sequence>MTLHFPHLPHMYVCAGEEEELAREPRASLSFLERDITIKLAPSRAVDATAKRNEHAYNAPQVSPTKRAKRVASKHWAPSSLVVLVQRFTSAIHHTKHQYHAILFHTIYYTIIWSSAPPYDILARGHTSLLPDSMMMIVVGVNWVFL</sequence>
<proteinExistence type="predicted"/>
<dbReference type="HOGENOM" id="CLU_1779409_0_0_1"/>
<dbReference type="EMBL" id="CH683237">
    <property type="protein sequence ID" value="EDW55879.1"/>
    <property type="molecule type" value="Genomic_DNA"/>
</dbReference>
<protein>
    <submittedName>
        <fullName evidence="1">GM19588</fullName>
    </submittedName>
</protein>
<organism evidence="2">
    <name type="scientific">Drosophila sechellia</name>
    <name type="common">Fruit fly</name>
    <dbReference type="NCBI Taxonomy" id="7238"/>
    <lineage>
        <taxon>Eukaryota</taxon>
        <taxon>Metazoa</taxon>
        <taxon>Ecdysozoa</taxon>
        <taxon>Arthropoda</taxon>
        <taxon>Hexapoda</taxon>
        <taxon>Insecta</taxon>
        <taxon>Pterygota</taxon>
        <taxon>Neoptera</taxon>
        <taxon>Endopterygota</taxon>
        <taxon>Diptera</taxon>
        <taxon>Brachycera</taxon>
        <taxon>Muscomorpha</taxon>
        <taxon>Ephydroidea</taxon>
        <taxon>Drosophilidae</taxon>
        <taxon>Drosophila</taxon>
        <taxon>Sophophora</taxon>
    </lineage>
</organism>
<keyword evidence="2" id="KW-1185">Reference proteome</keyword>
<gene>
    <name evidence="1" type="primary">Dsec\GM19588</name>
    <name evidence="1" type="ORF">Dsec_GM19588</name>
</gene>
<reference evidence="1 2" key="1">
    <citation type="journal article" date="2007" name="Nature">
        <title>Evolution of genes and genomes on the Drosophila phylogeny.</title>
        <authorList>
            <consortium name="Drosophila 12 Genomes Consortium"/>
            <person name="Clark A.G."/>
            <person name="Eisen M.B."/>
            <person name="Smith D.R."/>
            <person name="Bergman C.M."/>
            <person name="Oliver B."/>
            <person name="Markow T.A."/>
            <person name="Kaufman T.C."/>
            <person name="Kellis M."/>
            <person name="Gelbart W."/>
            <person name="Iyer V.N."/>
            <person name="Pollard D.A."/>
            <person name="Sackton T.B."/>
            <person name="Larracuente A.M."/>
            <person name="Singh N.D."/>
            <person name="Abad J.P."/>
            <person name="Abt D.N."/>
            <person name="Adryan B."/>
            <person name="Aguade M."/>
            <person name="Akashi H."/>
            <person name="Anderson W.W."/>
            <person name="Aquadro C.F."/>
            <person name="Ardell D.H."/>
            <person name="Arguello R."/>
            <person name="Artieri C.G."/>
            <person name="Barbash D.A."/>
            <person name="Barker D."/>
            <person name="Barsanti P."/>
            <person name="Batterham P."/>
            <person name="Batzoglou S."/>
            <person name="Begun D."/>
            <person name="Bhutkar A."/>
            <person name="Blanco E."/>
            <person name="Bosak S.A."/>
            <person name="Bradley R.K."/>
            <person name="Brand A.D."/>
            <person name="Brent M.R."/>
            <person name="Brooks A.N."/>
            <person name="Brown R.H."/>
            <person name="Butlin R.K."/>
            <person name="Caggese C."/>
            <person name="Calvi B.R."/>
            <person name="Bernardo de Carvalho A."/>
            <person name="Caspi A."/>
            <person name="Castrezana S."/>
            <person name="Celniker S.E."/>
            <person name="Chang J.L."/>
            <person name="Chapple C."/>
            <person name="Chatterji S."/>
            <person name="Chinwalla A."/>
            <person name="Civetta A."/>
            <person name="Clifton S.W."/>
            <person name="Comeron J.M."/>
            <person name="Costello J.C."/>
            <person name="Coyne J.A."/>
            <person name="Daub J."/>
            <person name="David R.G."/>
            <person name="Delcher A.L."/>
            <person name="Delehaunty K."/>
            <person name="Do C.B."/>
            <person name="Ebling H."/>
            <person name="Edwards K."/>
            <person name="Eickbush T."/>
            <person name="Evans J.D."/>
            <person name="Filipski A."/>
            <person name="Findeiss S."/>
            <person name="Freyhult E."/>
            <person name="Fulton L."/>
            <person name="Fulton R."/>
            <person name="Garcia A.C."/>
            <person name="Gardiner A."/>
            <person name="Garfield D.A."/>
            <person name="Garvin B.E."/>
            <person name="Gibson G."/>
            <person name="Gilbert D."/>
            <person name="Gnerre S."/>
            <person name="Godfrey J."/>
            <person name="Good R."/>
            <person name="Gotea V."/>
            <person name="Gravely B."/>
            <person name="Greenberg A.J."/>
            <person name="Griffiths-Jones S."/>
            <person name="Gross S."/>
            <person name="Guigo R."/>
            <person name="Gustafson E.A."/>
            <person name="Haerty W."/>
            <person name="Hahn M.W."/>
            <person name="Halligan D.L."/>
            <person name="Halpern A.L."/>
            <person name="Halter G.M."/>
            <person name="Han M.V."/>
            <person name="Heger A."/>
            <person name="Hillier L."/>
            <person name="Hinrichs A.S."/>
            <person name="Holmes I."/>
            <person name="Hoskins R.A."/>
            <person name="Hubisz M.J."/>
            <person name="Hultmark D."/>
            <person name="Huntley M.A."/>
            <person name="Jaffe D.B."/>
            <person name="Jagadeeshan S."/>
            <person name="Jeck W.R."/>
            <person name="Johnson J."/>
            <person name="Jones C.D."/>
            <person name="Jordan W.C."/>
            <person name="Karpen G.H."/>
            <person name="Kataoka E."/>
            <person name="Keightley P.D."/>
            <person name="Kheradpour P."/>
            <person name="Kirkness E.F."/>
            <person name="Koerich L.B."/>
            <person name="Kristiansen K."/>
            <person name="Kudrna D."/>
            <person name="Kulathinal R.J."/>
            <person name="Kumar S."/>
            <person name="Kwok R."/>
            <person name="Lander E."/>
            <person name="Langley C.H."/>
            <person name="Lapoint R."/>
            <person name="Lazzaro B.P."/>
            <person name="Lee S.J."/>
            <person name="Levesque L."/>
            <person name="Li R."/>
            <person name="Lin C.F."/>
            <person name="Lin M.F."/>
            <person name="Lindblad-Toh K."/>
            <person name="Llopart A."/>
            <person name="Long M."/>
            <person name="Low L."/>
            <person name="Lozovsky E."/>
            <person name="Lu J."/>
            <person name="Luo M."/>
            <person name="Machado C.A."/>
            <person name="Makalowski W."/>
            <person name="Marzo M."/>
            <person name="Matsuda M."/>
            <person name="Matzkin L."/>
            <person name="McAllister B."/>
            <person name="McBride C.S."/>
            <person name="McKernan B."/>
            <person name="McKernan K."/>
            <person name="Mendez-Lago M."/>
            <person name="Minx P."/>
            <person name="Mollenhauer M.U."/>
            <person name="Montooth K."/>
            <person name="Mount S.M."/>
            <person name="Mu X."/>
            <person name="Myers E."/>
            <person name="Negre B."/>
            <person name="Newfeld S."/>
            <person name="Nielsen R."/>
            <person name="Noor M.A."/>
            <person name="O'Grady P."/>
            <person name="Pachter L."/>
            <person name="Papaceit M."/>
            <person name="Parisi M.J."/>
            <person name="Parisi M."/>
            <person name="Parts L."/>
            <person name="Pedersen J.S."/>
            <person name="Pesole G."/>
            <person name="Phillippy A.M."/>
            <person name="Ponting C.P."/>
            <person name="Pop M."/>
            <person name="Porcelli D."/>
            <person name="Powell J.R."/>
            <person name="Prohaska S."/>
            <person name="Pruitt K."/>
            <person name="Puig M."/>
            <person name="Quesneville H."/>
            <person name="Ram K.R."/>
            <person name="Rand D."/>
            <person name="Rasmussen M.D."/>
            <person name="Reed L.K."/>
            <person name="Reenan R."/>
            <person name="Reily A."/>
            <person name="Remington K.A."/>
            <person name="Rieger T.T."/>
            <person name="Ritchie M.G."/>
            <person name="Robin C."/>
            <person name="Rogers Y.H."/>
            <person name="Rohde C."/>
            <person name="Rozas J."/>
            <person name="Rubenfield M.J."/>
            <person name="Ruiz A."/>
            <person name="Russo S."/>
            <person name="Salzberg S.L."/>
            <person name="Sanchez-Gracia A."/>
            <person name="Saranga D.J."/>
            <person name="Sato H."/>
            <person name="Schaeffer S.W."/>
            <person name="Schatz M.C."/>
            <person name="Schlenke T."/>
            <person name="Schwartz R."/>
            <person name="Segarra C."/>
            <person name="Singh R.S."/>
            <person name="Sirot L."/>
            <person name="Sirota M."/>
            <person name="Sisneros N.B."/>
            <person name="Smith C.D."/>
            <person name="Smith T.F."/>
            <person name="Spieth J."/>
            <person name="Stage D.E."/>
            <person name="Stark A."/>
            <person name="Stephan W."/>
            <person name="Strausberg R.L."/>
            <person name="Strempel S."/>
            <person name="Sturgill D."/>
            <person name="Sutton G."/>
            <person name="Sutton G.G."/>
            <person name="Tao W."/>
            <person name="Teichmann S."/>
            <person name="Tobari Y.N."/>
            <person name="Tomimura Y."/>
            <person name="Tsolas J.M."/>
            <person name="Valente V.L."/>
            <person name="Venter E."/>
            <person name="Venter J.C."/>
            <person name="Vicario S."/>
            <person name="Vieira F.G."/>
            <person name="Vilella A.J."/>
            <person name="Villasante A."/>
            <person name="Walenz B."/>
            <person name="Wang J."/>
            <person name="Wasserman M."/>
            <person name="Watts T."/>
            <person name="Wilson D."/>
            <person name="Wilson R.K."/>
            <person name="Wing R.A."/>
            <person name="Wolfner M.F."/>
            <person name="Wong A."/>
            <person name="Wong G.K."/>
            <person name="Wu C.I."/>
            <person name="Wu G."/>
            <person name="Yamamoto D."/>
            <person name="Yang H.P."/>
            <person name="Yang S.P."/>
            <person name="Yorke J.A."/>
            <person name="Yoshida K."/>
            <person name="Zdobnov E."/>
            <person name="Zhang P."/>
            <person name="Zhang Y."/>
            <person name="Zimin A.V."/>
            <person name="Baldwin J."/>
            <person name="Abdouelleil A."/>
            <person name="Abdulkadir J."/>
            <person name="Abebe A."/>
            <person name="Abera B."/>
            <person name="Abreu J."/>
            <person name="Acer S.C."/>
            <person name="Aftuck L."/>
            <person name="Alexander A."/>
            <person name="An P."/>
            <person name="Anderson E."/>
            <person name="Anderson S."/>
            <person name="Arachi H."/>
            <person name="Azer M."/>
            <person name="Bachantsang P."/>
            <person name="Barry A."/>
            <person name="Bayul T."/>
            <person name="Berlin A."/>
            <person name="Bessette D."/>
            <person name="Bloom T."/>
            <person name="Blye J."/>
            <person name="Boguslavskiy L."/>
            <person name="Bonnet C."/>
            <person name="Boukhgalter B."/>
            <person name="Bourzgui I."/>
            <person name="Brown A."/>
            <person name="Cahill P."/>
            <person name="Channer S."/>
            <person name="Cheshatsang Y."/>
            <person name="Chuda L."/>
            <person name="Citroen M."/>
            <person name="Collymore A."/>
            <person name="Cooke P."/>
            <person name="Costello M."/>
            <person name="D'Aco K."/>
            <person name="Daza R."/>
            <person name="De Haan G."/>
            <person name="DeGray S."/>
            <person name="DeMaso C."/>
            <person name="Dhargay N."/>
            <person name="Dooley K."/>
            <person name="Dooley E."/>
            <person name="Doricent M."/>
            <person name="Dorje P."/>
            <person name="Dorjee K."/>
            <person name="Dupes A."/>
            <person name="Elong R."/>
            <person name="Falk J."/>
            <person name="Farina A."/>
            <person name="Faro S."/>
            <person name="Ferguson D."/>
            <person name="Fisher S."/>
            <person name="Foley C.D."/>
            <person name="Franke A."/>
            <person name="Friedrich D."/>
            <person name="Gadbois L."/>
            <person name="Gearin G."/>
            <person name="Gearin C.R."/>
            <person name="Giannoukos G."/>
            <person name="Goode T."/>
            <person name="Graham J."/>
            <person name="Grandbois E."/>
            <person name="Grewal S."/>
            <person name="Gyaltsen K."/>
            <person name="Hafez N."/>
            <person name="Hagos B."/>
            <person name="Hall J."/>
            <person name="Henson C."/>
            <person name="Hollinger A."/>
            <person name="Honan T."/>
            <person name="Huard M.D."/>
            <person name="Hughes L."/>
            <person name="Hurhula B."/>
            <person name="Husby M.E."/>
            <person name="Kamat A."/>
            <person name="Kanga B."/>
            <person name="Kashin S."/>
            <person name="Khazanovich D."/>
            <person name="Kisner P."/>
            <person name="Lance K."/>
            <person name="Lara M."/>
            <person name="Lee W."/>
            <person name="Lennon N."/>
            <person name="Letendre F."/>
            <person name="LeVine R."/>
            <person name="Lipovsky A."/>
            <person name="Liu X."/>
            <person name="Liu J."/>
            <person name="Liu S."/>
            <person name="Lokyitsang T."/>
            <person name="Lokyitsang Y."/>
            <person name="Lubonja R."/>
            <person name="Lui A."/>
            <person name="MacDonald P."/>
            <person name="Magnisalis V."/>
            <person name="Maru K."/>
            <person name="Matthews C."/>
            <person name="McCusker W."/>
            <person name="McDonough S."/>
            <person name="Mehta T."/>
            <person name="Meldrim J."/>
            <person name="Meneus L."/>
            <person name="Mihai O."/>
            <person name="Mihalev A."/>
            <person name="Mihova T."/>
            <person name="Mittelman R."/>
            <person name="Mlenga V."/>
            <person name="Montmayeur A."/>
            <person name="Mulrain L."/>
            <person name="Navidi A."/>
            <person name="Naylor J."/>
            <person name="Negash T."/>
            <person name="Nguyen T."/>
            <person name="Nguyen N."/>
            <person name="Nicol R."/>
            <person name="Norbu C."/>
            <person name="Norbu N."/>
            <person name="Novod N."/>
            <person name="O'Neill B."/>
            <person name="Osman S."/>
            <person name="Markiewicz E."/>
            <person name="Oyono O.L."/>
            <person name="Patti C."/>
            <person name="Phunkhang P."/>
            <person name="Pierre F."/>
            <person name="Priest M."/>
            <person name="Raghuraman S."/>
            <person name="Rege F."/>
            <person name="Reyes R."/>
            <person name="Rise C."/>
            <person name="Rogov P."/>
            <person name="Ross K."/>
            <person name="Ryan E."/>
            <person name="Settipalli S."/>
            <person name="Shea T."/>
            <person name="Sherpa N."/>
            <person name="Shi L."/>
            <person name="Shih D."/>
            <person name="Sparrow T."/>
            <person name="Spaulding J."/>
            <person name="Stalker J."/>
            <person name="Stange-Thomann N."/>
            <person name="Stavropoulos S."/>
            <person name="Stone C."/>
            <person name="Strader C."/>
            <person name="Tesfaye S."/>
            <person name="Thomson T."/>
            <person name="Thoulutsang Y."/>
            <person name="Thoulutsang D."/>
            <person name="Topham K."/>
            <person name="Topping I."/>
            <person name="Tsamla T."/>
            <person name="Vassiliev H."/>
            <person name="Vo A."/>
            <person name="Wangchuk T."/>
            <person name="Wangdi T."/>
            <person name="Weiand M."/>
            <person name="Wilkinson J."/>
            <person name="Wilson A."/>
            <person name="Yadav S."/>
            <person name="Young G."/>
            <person name="Yu Q."/>
            <person name="Zembek L."/>
            <person name="Zhong D."/>
            <person name="Zimmer A."/>
            <person name="Zwirko Z."/>
            <person name="Jaffe D.B."/>
            <person name="Alvarez P."/>
            <person name="Brockman W."/>
            <person name="Butler J."/>
            <person name="Chin C."/>
            <person name="Gnerre S."/>
            <person name="Grabherr M."/>
            <person name="Kleber M."/>
            <person name="Mauceli E."/>
            <person name="MacCallum I."/>
        </authorList>
    </citation>
    <scope>NUCLEOTIDE SEQUENCE [LARGE SCALE GENOMIC DNA]</scope>
    <source>
        <strain evidence="2">Rob3c / Tucson 14021-0248.25</strain>
    </source>
</reference>
<evidence type="ECO:0000313" key="2">
    <source>
        <dbReference type="Proteomes" id="UP000001292"/>
    </source>
</evidence>